<accession>E2SDQ0</accession>
<dbReference type="Pfam" id="PF00892">
    <property type="entry name" value="EamA"/>
    <property type="match status" value="2"/>
</dbReference>
<organism evidence="5 6">
    <name type="scientific">Aeromicrobium marinum DSM 15272</name>
    <dbReference type="NCBI Taxonomy" id="585531"/>
    <lineage>
        <taxon>Bacteria</taxon>
        <taxon>Bacillati</taxon>
        <taxon>Actinomycetota</taxon>
        <taxon>Actinomycetes</taxon>
        <taxon>Propionibacteriales</taxon>
        <taxon>Nocardioidaceae</taxon>
        <taxon>Aeromicrobium</taxon>
    </lineage>
</organism>
<comment type="caution">
    <text evidence="5">The sequence shown here is derived from an EMBL/GenBank/DDBJ whole genome shotgun (WGS) entry which is preliminary data.</text>
</comment>
<dbReference type="EMBL" id="ACLF03000006">
    <property type="protein sequence ID" value="EFQ82627.1"/>
    <property type="molecule type" value="Genomic_DNA"/>
</dbReference>
<dbReference type="HOGENOM" id="CLU_033863_0_2_11"/>
<evidence type="ECO:0000259" key="4">
    <source>
        <dbReference type="Pfam" id="PF00892"/>
    </source>
</evidence>
<evidence type="ECO:0000256" key="3">
    <source>
        <dbReference type="SAM" id="SignalP"/>
    </source>
</evidence>
<dbReference type="GO" id="GO:0016020">
    <property type="term" value="C:membrane"/>
    <property type="evidence" value="ECO:0007669"/>
    <property type="project" value="InterPro"/>
</dbReference>
<dbReference type="PANTHER" id="PTHR22911:SF76">
    <property type="entry name" value="EAMA DOMAIN-CONTAINING PROTEIN"/>
    <property type="match status" value="1"/>
</dbReference>
<feature type="signal peptide" evidence="3">
    <location>
        <begin position="1"/>
        <end position="21"/>
    </location>
</feature>
<feature type="chain" id="PRO_5003164849" evidence="3">
    <location>
        <begin position="22"/>
        <end position="290"/>
    </location>
</feature>
<keyword evidence="2" id="KW-1133">Transmembrane helix</keyword>
<feature type="transmembrane region" description="Helical" evidence="2">
    <location>
        <begin position="174"/>
        <end position="194"/>
    </location>
</feature>
<reference evidence="5" key="1">
    <citation type="submission" date="2010-08" db="EMBL/GenBank/DDBJ databases">
        <authorList>
            <person name="Muzny D."/>
            <person name="Qin X."/>
            <person name="Buhay C."/>
            <person name="Dugan-Rocha S."/>
            <person name="Ding Y."/>
            <person name="Chen G."/>
            <person name="Hawes A."/>
            <person name="Holder M."/>
            <person name="Jhangiani S."/>
            <person name="Johnson A."/>
            <person name="Khan Z."/>
            <person name="Li Z."/>
            <person name="Liu W."/>
            <person name="Liu X."/>
            <person name="Perez L."/>
            <person name="Shen H."/>
            <person name="Wang Q."/>
            <person name="Watt J."/>
            <person name="Xi L."/>
            <person name="Xin Y."/>
            <person name="Zhou J."/>
            <person name="Deng J."/>
            <person name="Jiang H."/>
            <person name="Liu Y."/>
            <person name="Qu J."/>
            <person name="Song X.-Z."/>
            <person name="Zhang L."/>
            <person name="Villasana D."/>
            <person name="Johnson A."/>
            <person name="Liu J."/>
            <person name="Liyanage D."/>
            <person name="Lorensuhewa L."/>
            <person name="Robinson T."/>
            <person name="Song A."/>
            <person name="Song B.-B."/>
            <person name="Dinh H."/>
            <person name="Thornton R."/>
            <person name="Coyle M."/>
            <person name="Francisco L."/>
            <person name="Jackson L."/>
            <person name="Javaid M."/>
            <person name="Korchina V."/>
            <person name="Kovar C."/>
            <person name="Mata R."/>
            <person name="Mathew T."/>
            <person name="Ngo R."/>
            <person name="Nguyen L."/>
            <person name="Nguyen N."/>
            <person name="Okwuonu G."/>
            <person name="Ongeri F."/>
            <person name="Pham C."/>
            <person name="Simmons D."/>
            <person name="Wilczek-Boney K."/>
            <person name="Hale W."/>
            <person name="Jakkamsetti A."/>
            <person name="Pham P."/>
            <person name="Ruth R."/>
            <person name="San Lucas F."/>
            <person name="Warren J."/>
            <person name="Zhang J."/>
            <person name="Zhao Z."/>
            <person name="Zhou C."/>
            <person name="Zhu D."/>
            <person name="Lee S."/>
            <person name="Bess C."/>
            <person name="Blankenburg K."/>
            <person name="Forbes L."/>
            <person name="Fu Q."/>
            <person name="Gubbala S."/>
            <person name="Hirani K."/>
            <person name="Jayaseelan J.C."/>
            <person name="Lara F."/>
            <person name="Munidasa M."/>
            <person name="Palculict T."/>
            <person name="Patil S."/>
            <person name="Pu L.-L."/>
            <person name="Saada N."/>
            <person name="Tang L."/>
            <person name="Weissenberger G."/>
            <person name="Zhu Y."/>
            <person name="Hemphill L."/>
            <person name="Shang Y."/>
            <person name="Youmans B."/>
            <person name="Ayvaz T."/>
            <person name="Ross M."/>
            <person name="Santibanez J."/>
            <person name="Aqrawi P."/>
            <person name="Gross S."/>
            <person name="Joshi V."/>
            <person name="Fowler G."/>
            <person name="Nazareth L."/>
            <person name="Reid J."/>
            <person name="Worley K."/>
            <person name="Petrosino J."/>
            <person name="Highlander S."/>
            <person name="Gibbs R."/>
        </authorList>
    </citation>
    <scope>NUCLEOTIDE SEQUENCE [LARGE SCALE GENOMIC DNA]</scope>
    <source>
        <strain evidence="5">DSM 15272</strain>
    </source>
</reference>
<gene>
    <name evidence="5" type="ORF">HMPREF0063_11836</name>
</gene>
<feature type="transmembrane region" description="Helical" evidence="2">
    <location>
        <begin position="143"/>
        <end position="162"/>
    </location>
</feature>
<evidence type="ECO:0000256" key="1">
    <source>
        <dbReference type="ARBA" id="ARBA00007362"/>
    </source>
</evidence>
<keyword evidence="3" id="KW-0732">Signal</keyword>
<feature type="transmembrane region" description="Helical" evidence="2">
    <location>
        <begin position="236"/>
        <end position="255"/>
    </location>
</feature>
<evidence type="ECO:0000313" key="5">
    <source>
        <dbReference type="EMBL" id="EFQ82627.1"/>
    </source>
</evidence>
<dbReference type="SUPFAM" id="SSF103481">
    <property type="entry name" value="Multidrug resistance efflux transporter EmrE"/>
    <property type="match status" value="2"/>
</dbReference>
<comment type="similarity">
    <text evidence="1">Belongs to the EamA transporter family.</text>
</comment>
<feature type="transmembrane region" description="Helical" evidence="2">
    <location>
        <begin position="61"/>
        <end position="79"/>
    </location>
</feature>
<name>E2SDQ0_9ACTN</name>
<dbReference type="STRING" id="585531.HMPREF0063_11836"/>
<dbReference type="Proteomes" id="UP000003111">
    <property type="component" value="Unassembled WGS sequence"/>
</dbReference>
<feature type="transmembrane region" description="Helical" evidence="2">
    <location>
        <begin position="206"/>
        <end position="224"/>
    </location>
</feature>
<keyword evidence="2" id="KW-0812">Transmembrane</keyword>
<dbReference type="AlphaFoldDB" id="E2SDQ0"/>
<keyword evidence="6" id="KW-1185">Reference proteome</keyword>
<feature type="domain" description="EamA" evidence="4">
    <location>
        <begin position="3"/>
        <end position="132"/>
    </location>
</feature>
<feature type="transmembrane region" description="Helical" evidence="2">
    <location>
        <begin position="261"/>
        <end position="278"/>
    </location>
</feature>
<dbReference type="InterPro" id="IPR000620">
    <property type="entry name" value="EamA_dom"/>
</dbReference>
<feature type="transmembrane region" description="Helical" evidence="2">
    <location>
        <begin position="111"/>
        <end position="131"/>
    </location>
</feature>
<dbReference type="RefSeq" id="WP_007076928.1">
    <property type="nucleotide sequence ID" value="NZ_CM001024.1"/>
</dbReference>
<feature type="transmembrane region" description="Helical" evidence="2">
    <location>
        <begin position="31"/>
        <end position="49"/>
    </location>
</feature>
<proteinExistence type="inferred from homology"/>
<evidence type="ECO:0000256" key="2">
    <source>
        <dbReference type="SAM" id="Phobius"/>
    </source>
</evidence>
<evidence type="ECO:0000313" key="6">
    <source>
        <dbReference type="Proteomes" id="UP000003111"/>
    </source>
</evidence>
<protein>
    <submittedName>
        <fullName evidence="5">Membrane protein</fullName>
    </submittedName>
</protein>
<keyword evidence="2" id="KW-0472">Membrane</keyword>
<dbReference type="PANTHER" id="PTHR22911">
    <property type="entry name" value="ACYL-MALONYL CONDENSING ENZYME-RELATED"/>
    <property type="match status" value="1"/>
</dbReference>
<sequence length="290" mass="29879">MNALLALVAVLGVSASGPLMAATQAPALAIAFWRNAAASVVLVPVAAVRRRDELRALSPRGRRLVVVAGTMLALHFAFWVGSLKLTSVAAATALVTTQLVWVIAIDRIRGLAVPTAALVGSALAVAGVLVVSGFDFQVSGRALLGDAMAVAGGLFAALYLVAGNEVRRELSTTAYTAACYTVCSAVLAAAALVSGVELAGFDTRDWLLIVAVTISAQFLGHSLLNHLLAVMTPMVISLLLLFEVPLAALLAAVFLSQSPPWGVYLGLGLILAGLAVVTTRRPVPEPPLVD</sequence>
<feature type="transmembrane region" description="Helical" evidence="2">
    <location>
        <begin position="85"/>
        <end position="104"/>
    </location>
</feature>
<dbReference type="eggNOG" id="COG0697">
    <property type="taxonomic scope" value="Bacteria"/>
</dbReference>
<dbReference type="InterPro" id="IPR037185">
    <property type="entry name" value="EmrE-like"/>
</dbReference>
<feature type="domain" description="EamA" evidence="4">
    <location>
        <begin position="144"/>
        <end position="278"/>
    </location>
</feature>